<dbReference type="SUPFAM" id="SSF52540">
    <property type="entry name" value="P-loop containing nucleoside triphosphate hydrolases"/>
    <property type="match status" value="1"/>
</dbReference>
<dbReference type="Gene3D" id="3.40.50.300">
    <property type="entry name" value="P-loop containing nucleotide triphosphate hydrolases"/>
    <property type="match status" value="1"/>
</dbReference>
<dbReference type="eggNOG" id="COG0699">
    <property type="taxonomic scope" value="Bacteria"/>
</dbReference>
<dbReference type="InterPro" id="IPR003593">
    <property type="entry name" value="AAA+_ATPase"/>
</dbReference>
<dbReference type="EMBL" id="AM902716">
    <property type="protein sequence ID" value="CAP41718.1"/>
    <property type="molecule type" value="Genomic_DNA"/>
</dbReference>
<gene>
    <name evidence="2" type="ordered locus">Bpet1383</name>
</gene>
<dbReference type="InterPro" id="IPR006073">
    <property type="entry name" value="GTP-bd"/>
</dbReference>
<dbReference type="InterPro" id="IPR027417">
    <property type="entry name" value="P-loop_NTPase"/>
</dbReference>
<proteinExistence type="predicted"/>
<feature type="domain" description="AAA+ ATPase" evidence="1">
    <location>
        <begin position="93"/>
        <end position="310"/>
    </location>
</feature>
<organism evidence="2 3">
    <name type="scientific">Bordetella petrii (strain ATCC BAA-461 / DSM 12804 / CCUG 43448 / CIP 107267 / Se-1111R)</name>
    <dbReference type="NCBI Taxonomy" id="340100"/>
    <lineage>
        <taxon>Bacteria</taxon>
        <taxon>Pseudomonadati</taxon>
        <taxon>Pseudomonadota</taxon>
        <taxon>Betaproteobacteria</taxon>
        <taxon>Burkholderiales</taxon>
        <taxon>Alcaligenaceae</taxon>
        <taxon>Bordetella</taxon>
    </lineage>
</organism>
<protein>
    <recommendedName>
        <fullName evidence="1">AAA+ ATPase domain-containing protein</fullName>
    </recommendedName>
</protein>
<keyword evidence="3" id="KW-1185">Reference proteome</keyword>
<dbReference type="Pfam" id="PF01926">
    <property type="entry name" value="MMR_HSR1"/>
    <property type="match status" value="1"/>
</dbReference>
<dbReference type="GO" id="GO:0005525">
    <property type="term" value="F:GTP binding"/>
    <property type="evidence" value="ECO:0007669"/>
    <property type="project" value="InterPro"/>
</dbReference>
<dbReference type="SMART" id="SM00382">
    <property type="entry name" value="AAA"/>
    <property type="match status" value="1"/>
</dbReference>
<name>A9IEB0_BORPD</name>
<reference evidence="2 3" key="1">
    <citation type="journal article" date="2008" name="BMC Genomics">
        <title>The missing link: Bordetella petrii is endowed with both the metabolic versatility of environmental bacteria and virulence traits of pathogenic Bordetellae.</title>
        <authorList>
            <person name="Gross R."/>
            <person name="Guzman C.A."/>
            <person name="Sebaihia M."/>
            <person name="Martins Dos Santos V.A."/>
            <person name="Pieper D.H."/>
            <person name="Koebnik R."/>
            <person name="Lechner M."/>
            <person name="Bartels D."/>
            <person name="Buhrmester J."/>
            <person name="Choudhuri J.V."/>
            <person name="Ebensen T."/>
            <person name="Gaigalat L."/>
            <person name="Herrmann S."/>
            <person name="Khachane A.N."/>
            <person name="Larisch C."/>
            <person name="Link S."/>
            <person name="Linke B."/>
            <person name="Meyer F."/>
            <person name="Mormann S."/>
            <person name="Nakunst D."/>
            <person name="Rueckert C."/>
            <person name="Schneiker-Bekel S."/>
            <person name="Schulze K."/>
            <person name="Vorhoelter F.J."/>
            <person name="Yevsa T."/>
            <person name="Engle J.T."/>
            <person name="Goldman W.E."/>
            <person name="Puehler A."/>
            <person name="Goebel U.B."/>
            <person name="Goesmann A."/>
            <person name="Bloecker H."/>
            <person name="Kaiser O."/>
            <person name="Martinez-Arias R."/>
        </authorList>
    </citation>
    <scope>NUCLEOTIDE SEQUENCE [LARGE SCALE GENOMIC DNA]</scope>
    <source>
        <strain evidence="3">ATCC BAA-461 / DSM 12804 / CCUG 43448 / CIP 107267 / Se-1111R</strain>
    </source>
</reference>
<dbReference type="KEGG" id="bpt:Bpet1383"/>
<accession>A9IEB0</accession>
<dbReference type="AlphaFoldDB" id="A9IEB0"/>
<evidence type="ECO:0000313" key="3">
    <source>
        <dbReference type="Proteomes" id="UP000001225"/>
    </source>
</evidence>
<evidence type="ECO:0000259" key="1">
    <source>
        <dbReference type="SMART" id="SM00382"/>
    </source>
</evidence>
<dbReference type="STRING" id="94624.Bpet1383"/>
<sequence>MSTVEQQFMDAADAFGIGERNLRPVLQQMQDWLSGLVQALHDRSLKQDGLQPASALARQVQAINANVKADERRWADQWERLRPAQALAQTFDDKAMLLVFGKFNAGKSSLCNFLAGRFQRRGRSVRYFHLEAGQIVETGQRFREGAVETTARLQGVCLGAKLVLLDTPGLHSGTDKNAALTQRFLDSADGVLWLSSSTSPGQVQELDELARELRRSKPLLPVVTRSDFIEEDEVDGAIVKRLRNKTGPNRALQEADVHERAKEKLLALQVPPQLLRAPVSVSVHVAREQEETDAAMADAGFGRLYGALLDITEPALAYKQRKPAEVLLHHLQEHVLGGLNAETVPALEDLRQAVKVEDAELARRQARIVQSAWREVIPKLPALLERHANTGEIQKACDEVTAWLEAAFLRQVNEQLADYVLSLPTPASITLAECIGRERLSVAGQTSFVSKTDEATQQVLAMEALDHERMYNALERAVRTRLMDMAAGAVQACSATLSSLDENARRMEELLVSRGEQLRFIEQALRA</sequence>
<evidence type="ECO:0000313" key="2">
    <source>
        <dbReference type="EMBL" id="CAP41718.1"/>
    </source>
</evidence>
<dbReference type="Proteomes" id="UP000001225">
    <property type="component" value="Chromosome"/>
</dbReference>